<evidence type="ECO:0000256" key="1">
    <source>
        <dbReference type="SAM" id="MobiDB-lite"/>
    </source>
</evidence>
<comment type="caution">
    <text evidence="2">The sequence shown here is derived from an EMBL/GenBank/DDBJ whole genome shotgun (WGS) entry which is preliminary data.</text>
</comment>
<dbReference type="OrthoDB" id="2107166at2759"/>
<dbReference type="eggNOG" id="ENOG502S8FZ">
    <property type="taxonomic scope" value="Eukaryota"/>
</dbReference>
<sequence>MEKKKTTTTTTTPARSCVSCYTYDDSSKGTTPTPCCGRFVCGPCGRANPRLVETCILCQLPIPRDLGGDDGDGDELPGYDASLPRYAATDAPDTPEKDPSCGVVEGGGSATATDAWSVGKEAGVHHFVRKEDSVGSLSLAYDVAPSVIRKANHLFADALLQGRSFILVPGATRSLSDRPGEEDVRKGKLKRFMVQVKCTDYDMAKTYMTECDYSVADAVERYLADSQWTRAHARDVNHTGPATRR</sequence>
<protein>
    <recommendedName>
        <fullName evidence="4">LysM domain-containing protein</fullName>
    </recommendedName>
</protein>
<proteinExistence type="predicted"/>
<evidence type="ECO:0000313" key="3">
    <source>
        <dbReference type="Proteomes" id="UP000013776"/>
    </source>
</evidence>
<dbReference type="VEuPathDB" id="FungiDB:TAPDE_004898"/>
<dbReference type="Gene3D" id="3.10.350.10">
    <property type="entry name" value="LysM domain"/>
    <property type="match status" value="1"/>
</dbReference>
<evidence type="ECO:0000313" key="2">
    <source>
        <dbReference type="EMBL" id="CCG84438.1"/>
    </source>
</evidence>
<dbReference type="AlphaFoldDB" id="R4XFI6"/>
<reference evidence="2 3" key="1">
    <citation type="journal article" date="2013" name="MBio">
        <title>Genome sequencing of the plant pathogen Taphrina deformans, the causal agent of peach leaf curl.</title>
        <authorList>
            <person name="Cisse O.H."/>
            <person name="Almeida J.M.G.C.F."/>
            <person name="Fonseca A."/>
            <person name="Kumar A.A."/>
            <person name="Salojaervi J."/>
            <person name="Overmyer K."/>
            <person name="Hauser P.M."/>
            <person name="Pagni M."/>
        </authorList>
    </citation>
    <scope>NUCLEOTIDE SEQUENCE [LARGE SCALE GENOMIC DNA]</scope>
    <source>
        <strain evidence="3">PYCC 5710 / ATCC 11124 / CBS 356.35 / IMI 108563 / JCM 9778 / NBRC 8474</strain>
    </source>
</reference>
<dbReference type="Proteomes" id="UP000013776">
    <property type="component" value="Unassembled WGS sequence"/>
</dbReference>
<gene>
    <name evidence="2" type="ORF">TAPDE_004898</name>
</gene>
<dbReference type="EMBL" id="CAHR02000239">
    <property type="protein sequence ID" value="CCG84438.1"/>
    <property type="molecule type" value="Genomic_DNA"/>
</dbReference>
<keyword evidence="3" id="KW-1185">Reference proteome</keyword>
<organism evidence="2 3">
    <name type="scientific">Taphrina deformans (strain PYCC 5710 / ATCC 11124 / CBS 356.35 / IMI 108563 / JCM 9778 / NBRC 8474)</name>
    <name type="common">Peach leaf curl fungus</name>
    <name type="synonym">Lalaria deformans</name>
    <dbReference type="NCBI Taxonomy" id="1097556"/>
    <lineage>
        <taxon>Eukaryota</taxon>
        <taxon>Fungi</taxon>
        <taxon>Dikarya</taxon>
        <taxon>Ascomycota</taxon>
        <taxon>Taphrinomycotina</taxon>
        <taxon>Taphrinomycetes</taxon>
        <taxon>Taphrinales</taxon>
        <taxon>Taphrinaceae</taxon>
        <taxon>Taphrina</taxon>
    </lineage>
</organism>
<accession>R4XFI6</accession>
<dbReference type="InterPro" id="IPR036779">
    <property type="entry name" value="LysM_dom_sf"/>
</dbReference>
<feature type="region of interest" description="Disordered" evidence="1">
    <location>
        <begin position="69"/>
        <end position="101"/>
    </location>
</feature>
<evidence type="ECO:0008006" key="4">
    <source>
        <dbReference type="Google" id="ProtNLM"/>
    </source>
</evidence>
<name>R4XFI6_TAPDE</name>